<comment type="similarity">
    <text evidence="1">Belongs to the YciI family.</text>
</comment>
<dbReference type="PANTHER" id="PTHR37828:SF1">
    <property type="entry name" value="YCII-RELATED DOMAIN-CONTAINING PROTEIN"/>
    <property type="match status" value="1"/>
</dbReference>
<feature type="domain" description="YCII-related" evidence="2">
    <location>
        <begin position="1"/>
        <end position="81"/>
    </location>
</feature>
<dbReference type="PANTHER" id="PTHR37828">
    <property type="entry name" value="GSR2449 PROTEIN"/>
    <property type="match status" value="1"/>
</dbReference>
<dbReference type="Proteomes" id="UP000772618">
    <property type="component" value="Unassembled WGS sequence"/>
</dbReference>
<dbReference type="InterPro" id="IPR005545">
    <property type="entry name" value="YCII"/>
</dbReference>
<proteinExistence type="inferred from homology"/>
<dbReference type="RefSeq" id="WP_254155116.1">
    <property type="nucleotide sequence ID" value="NZ_JAHESD010000048.1"/>
</dbReference>
<gene>
    <name evidence="3" type="ORF">KK060_17845</name>
</gene>
<evidence type="ECO:0000313" key="4">
    <source>
        <dbReference type="Proteomes" id="UP000772618"/>
    </source>
</evidence>
<evidence type="ECO:0000256" key="1">
    <source>
        <dbReference type="ARBA" id="ARBA00007689"/>
    </source>
</evidence>
<name>A0ABS5VVC1_9BACT</name>
<accession>A0ABS5VVC1</accession>
<sequence length="96" mass="11163">MFIVNLHYIVSLEQIDHHMNAHMKFLKKYYDKKIFMMSGRKVPRTVGIILAKAGSLEEVEAIMNEDPFISHKLAKSSVIQFNTSQYQPEFKTVLMS</sequence>
<dbReference type="Pfam" id="PF03795">
    <property type="entry name" value="YCII"/>
    <property type="match status" value="1"/>
</dbReference>
<evidence type="ECO:0000313" key="3">
    <source>
        <dbReference type="EMBL" id="MBT1705161.1"/>
    </source>
</evidence>
<organism evidence="3 4">
    <name type="scientific">Chryseosolibacter indicus</name>
    <dbReference type="NCBI Taxonomy" id="2782351"/>
    <lineage>
        <taxon>Bacteria</taxon>
        <taxon>Pseudomonadati</taxon>
        <taxon>Bacteroidota</taxon>
        <taxon>Cytophagia</taxon>
        <taxon>Cytophagales</taxon>
        <taxon>Chryseotaleaceae</taxon>
        <taxon>Chryseosolibacter</taxon>
    </lineage>
</organism>
<reference evidence="3 4" key="1">
    <citation type="submission" date="2021-05" db="EMBL/GenBank/DDBJ databases">
        <title>A Polyphasic approach of four new species of the genus Ohtaekwangia: Ohtaekwangia histidinii sp. nov., Ohtaekwangia cretensis sp. nov., Ohtaekwangia indiensis sp. nov., Ohtaekwangia reichenbachii sp. nov. from diverse environment.</title>
        <authorList>
            <person name="Octaviana S."/>
        </authorList>
    </citation>
    <scope>NUCLEOTIDE SEQUENCE [LARGE SCALE GENOMIC DNA]</scope>
    <source>
        <strain evidence="3 4">PWU20</strain>
    </source>
</reference>
<protein>
    <submittedName>
        <fullName evidence="3">GTP cyclohydrolase</fullName>
    </submittedName>
</protein>
<dbReference type="InterPro" id="IPR011008">
    <property type="entry name" value="Dimeric_a/b-barrel"/>
</dbReference>
<comment type="caution">
    <text evidence="3">The sequence shown here is derived from an EMBL/GenBank/DDBJ whole genome shotgun (WGS) entry which is preliminary data.</text>
</comment>
<dbReference type="Gene3D" id="3.30.70.1060">
    <property type="entry name" value="Dimeric alpha+beta barrel"/>
    <property type="match status" value="1"/>
</dbReference>
<dbReference type="EMBL" id="JAHESD010000048">
    <property type="protein sequence ID" value="MBT1705161.1"/>
    <property type="molecule type" value="Genomic_DNA"/>
</dbReference>
<dbReference type="SUPFAM" id="SSF54909">
    <property type="entry name" value="Dimeric alpha+beta barrel"/>
    <property type="match status" value="1"/>
</dbReference>
<evidence type="ECO:0000259" key="2">
    <source>
        <dbReference type="Pfam" id="PF03795"/>
    </source>
</evidence>
<keyword evidence="4" id="KW-1185">Reference proteome</keyword>